<feature type="region of interest" description="Disordered" evidence="1">
    <location>
        <begin position="59"/>
        <end position="84"/>
    </location>
</feature>
<gene>
    <name evidence="4" type="ORF">CEUSTIGMA_g1802.t1</name>
</gene>
<protein>
    <recommendedName>
        <fullName evidence="3">SCP domain-containing protein</fullName>
    </recommendedName>
</protein>
<evidence type="ECO:0000256" key="2">
    <source>
        <dbReference type="SAM" id="SignalP"/>
    </source>
</evidence>
<evidence type="ECO:0000259" key="3">
    <source>
        <dbReference type="SMART" id="SM00198"/>
    </source>
</evidence>
<sequence>MKPYLFILRLSLMVVLMASPPIIIASKADVLRGSSKGRYKQTSPLPRLKDMTDYKRSTLVPSAVLPPSSTPHVAPRPSSSRPSLPLPPYPPAMLSLSCLVTIQWYHVPQPTSPEYPLFPVPVISPETSVLVTAPSETTSPPRPPTDTITLPRPPTDIITGPIENLPPPQNENLPTLQPSNPPSSPMSLPSPSPAPNALTNNASLPYNNTEPPAQLCSELTNLLNSPPYLTVPSLNFQAQTPSTAASTATCTISSTPTLLSNASAAKQLADFTSSLNTTSPWNLPNRAAVSSQSQLQGHLLGCSDFILVVACGRPVLSLRSTPGCRSEASGSSTNGPAPAPEPPNAEILPPGETETLMPSAPQTPLFAGTPFPITSSSPKVPAPSSNPPRLPTAPSSNPPRLPTAPSSNPPRLPTAPSSNPPRLPTAPSSNPPRLPTAPSSNPLRLPTAPSSNPPRLPTAPSSNPLRLPTAPSSNPLRLPTAPSSNPLRLPTAPSSNPPRLPTAPSSNSPVPLQPIPSYPRPPSSTSQLPTFTQIPSPPTPPSGPSLPTPLSPPTPFRNADNTFPPFSPFIHLLPSLPPPLPHPPLYPKSPPLPVSPLTVLHPKPSSTVVISSPLPTTAATSSAALSATNIQGILDVHNQYRALHGAPPLTWSSALANVAEQWASNCVFMHSPYLYGENLVISTGLEPPAQAALWYTEEACLYNYSEPGFSESTGHFTQMVWASTTMIGCYAAGAATCPNGITNPMPAHFFNTQVYTMLVCEYDVPGNTGGSASYSANVSPPLVPDSSCSSIG</sequence>
<accession>A0A250WU52</accession>
<feature type="domain" description="SCP" evidence="3">
    <location>
        <begin position="628"/>
        <end position="770"/>
    </location>
</feature>
<comment type="caution">
    <text evidence="4">The sequence shown here is derived from an EMBL/GenBank/DDBJ whole genome shotgun (WGS) entry which is preliminary data.</text>
</comment>
<feature type="compositionally biased region" description="Pro residues" evidence="1">
    <location>
        <begin position="511"/>
        <end position="522"/>
    </location>
</feature>
<feature type="compositionally biased region" description="Pro residues" evidence="1">
    <location>
        <begin position="535"/>
        <end position="555"/>
    </location>
</feature>
<dbReference type="SUPFAM" id="SSF55797">
    <property type="entry name" value="PR-1-like"/>
    <property type="match status" value="1"/>
</dbReference>
<evidence type="ECO:0000313" key="5">
    <source>
        <dbReference type="Proteomes" id="UP000232323"/>
    </source>
</evidence>
<organism evidence="4 5">
    <name type="scientific">Chlamydomonas eustigma</name>
    <dbReference type="NCBI Taxonomy" id="1157962"/>
    <lineage>
        <taxon>Eukaryota</taxon>
        <taxon>Viridiplantae</taxon>
        <taxon>Chlorophyta</taxon>
        <taxon>core chlorophytes</taxon>
        <taxon>Chlorophyceae</taxon>
        <taxon>CS clade</taxon>
        <taxon>Chlamydomonadales</taxon>
        <taxon>Chlamydomonadaceae</taxon>
        <taxon>Chlamydomonas</taxon>
    </lineage>
</organism>
<feature type="compositionally biased region" description="Polar residues" evidence="1">
    <location>
        <begin position="523"/>
        <end position="534"/>
    </location>
</feature>
<keyword evidence="2" id="KW-0732">Signal</keyword>
<dbReference type="PRINTS" id="PR00837">
    <property type="entry name" value="V5TPXLIKE"/>
</dbReference>
<feature type="compositionally biased region" description="Polar residues" evidence="1">
    <location>
        <begin position="459"/>
        <end position="486"/>
    </location>
</feature>
<reference evidence="4 5" key="1">
    <citation type="submission" date="2017-08" db="EMBL/GenBank/DDBJ databases">
        <title>Acidophilic green algal genome provides insights into adaptation to an acidic environment.</title>
        <authorList>
            <person name="Hirooka S."/>
            <person name="Hirose Y."/>
            <person name="Kanesaki Y."/>
            <person name="Higuchi S."/>
            <person name="Fujiwara T."/>
            <person name="Onuma R."/>
            <person name="Era A."/>
            <person name="Ohbayashi R."/>
            <person name="Uzuka A."/>
            <person name="Nozaki H."/>
            <person name="Yoshikawa H."/>
            <person name="Miyagishima S.Y."/>
        </authorList>
    </citation>
    <scope>NUCLEOTIDE SEQUENCE [LARGE SCALE GENOMIC DNA]</scope>
    <source>
        <strain evidence="4 5">NIES-2499</strain>
    </source>
</reference>
<dbReference type="OrthoDB" id="337038at2759"/>
<dbReference type="SMART" id="SM00198">
    <property type="entry name" value="SCP"/>
    <property type="match status" value="1"/>
</dbReference>
<dbReference type="PANTHER" id="PTHR10334">
    <property type="entry name" value="CYSTEINE-RICH SECRETORY PROTEIN-RELATED"/>
    <property type="match status" value="1"/>
</dbReference>
<feature type="compositionally biased region" description="Low complexity" evidence="1">
    <location>
        <begin position="132"/>
        <end position="149"/>
    </location>
</feature>
<name>A0A250WU52_9CHLO</name>
<proteinExistence type="predicted"/>
<dbReference type="AlphaFoldDB" id="A0A250WU52"/>
<dbReference type="InterPro" id="IPR001283">
    <property type="entry name" value="CRISP-related"/>
</dbReference>
<evidence type="ECO:0000256" key="1">
    <source>
        <dbReference type="SAM" id="MobiDB-lite"/>
    </source>
</evidence>
<dbReference type="PROSITE" id="PS01009">
    <property type="entry name" value="CRISP_1"/>
    <property type="match status" value="1"/>
</dbReference>
<feature type="signal peptide" evidence="2">
    <location>
        <begin position="1"/>
        <end position="25"/>
    </location>
</feature>
<dbReference type="Pfam" id="PF00188">
    <property type="entry name" value="CAP"/>
    <property type="match status" value="1"/>
</dbReference>
<evidence type="ECO:0000313" key="4">
    <source>
        <dbReference type="EMBL" id="GAX74353.1"/>
    </source>
</evidence>
<feature type="compositionally biased region" description="Low complexity" evidence="1">
    <location>
        <begin position="195"/>
        <end position="205"/>
    </location>
</feature>
<dbReference type="GO" id="GO:0005576">
    <property type="term" value="C:extracellular region"/>
    <property type="evidence" value="ECO:0007669"/>
    <property type="project" value="InterPro"/>
</dbReference>
<keyword evidence="5" id="KW-1185">Reference proteome</keyword>
<feature type="region of interest" description="Disordered" evidence="1">
    <location>
        <begin position="131"/>
        <end position="212"/>
    </location>
</feature>
<dbReference type="EMBL" id="BEGY01000007">
    <property type="protein sequence ID" value="GAX74353.1"/>
    <property type="molecule type" value="Genomic_DNA"/>
</dbReference>
<feature type="compositionally biased region" description="Pro residues" evidence="1">
    <location>
        <begin position="380"/>
        <end position="435"/>
    </location>
</feature>
<dbReference type="InterPro" id="IPR018244">
    <property type="entry name" value="Allrgn_V5/Tpx1_CS"/>
</dbReference>
<feature type="compositionally biased region" description="Pro residues" evidence="1">
    <location>
        <begin position="179"/>
        <end position="194"/>
    </location>
</feature>
<feature type="region of interest" description="Disordered" evidence="1">
    <location>
        <begin position="319"/>
        <end position="561"/>
    </location>
</feature>
<feature type="chain" id="PRO_5013055369" description="SCP domain-containing protein" evidence="2">
    <location>
        <begin position="26"/>
        <end position="792"/>
    </location>
</feature>
<dbReference type="InterPro" id="IPR014044">
    <property type="entry name" value="CAP_dom"/>
</dbReference>
<dbReference type="Proteomes" id="UP000232323">
    <property type="component" value="Unassembled WGS sequence"/>
</dbReference>
<dbReference type="InterPro" id="IPR035940">
    <property type="entry name" value="CAP_sf"/>
</dbReference>
<dbReference type="Gene3D" id="3.40.33.10">
    <property type="entry name" value="CAP"/>
    <property type="match status" value="1"/>
</dbReference>